<dbReference type="PANTHER" id="PTHR31672">
    <property type="entry name" value="BNACNNG10540D PROTEIN"/>
    <property type="match status" value="1"/>
</dbReference>
<dbReference type="Pfam" id="PF00646">
    <property type="entry name" value="F-box"/>
    <property type="match status" value="2"/>
</dbReference>
<dbReference type="PROSITE" id="PS50181">
    <property type="entry name" value="FBOX"/>
    <property type="match status" value="2"/>
</dbReference>
<protein>
    <recommendedName>
        <fullName evidence="1">F-box domain-containing protein</fullName>
    </recommendedName>
</protein>
<dbReference type="Proteomes" id="UP001428341">
    <property type="component" value="Unassembled WGS sequence"/>
</dbReference>
<dbReference type="InterPro" id="IPR036047">
    <property type="entry name" value="F-box-like_dom_sf"/>
</dbReference>
<dbReference type="AlphaFoldDB" id="A0AAP0LM48"/>
<evidence type="ECO:0000259" key="1">
    <source>
        <dbReference type="PROSITE" id="PS50181"/>
    </source>
</evidence>
<dbReference type="SMART" id="SM00256">
    <property type="entry name" value="FBOX"/>
    <property type="match status" value="2"/>
</dbReference>
<dbReference type="SUPFAM" id="SSF81383">
    <property type="entry name" value="F-box domain"/>
    <property type="match status" value="2"/>
</dbReference>
<dbReference type="CDD" id="cd22157">
    <property type="entry name" value="F-box_AtFBW1-like"/>
    <property type="match status" value="2"/>
</dbReference>
<reference evidence="2 3" key="1">
    <citation type="submission" date="2024-05" db="EMBL/GenBank/DDBJ databases">
        <title>Haplotype-resolved chromosome-level genome assembly of Huyou (Citrus changshanensis).</title>
        <authorList>
            <person name="Miao C."/>
            <person name="Chen W."/>
            <person name="Wu Y."/>
            <person name="Wang L."/>
            <person name="Zhao S."/>
            <person name="Grierson D."/>
            <person name="Xu C."/>
            <person name="Chen K."/>
        </authorList>
    </citation>
    <scope>NUCLEOTIDE SEQUENCE [LARGE SCALE GENOMIC DNA]</scope>
    <source>
        <strain evidence="2">01-14</strain>
        <tissue evidence="2">Leaf</tissue>
    </source>
</reference>
<organism evidence="2 3">
    <name type="scientific">Citrus x changshan-huyou</name>
    <dbReference type="NCBI Taxonomy" id="2935761"/>
    <lineage>
        <taxon>Eukaryota</taxon>
        <taxon>Viridiplantae</taxon>
        <taxon>Streptophyta</taxon>
        <taxon>Embryophyta</taxon>
        <taxon>Tracheophyta</taxon>
        <taxon>Spermatophyta</taxon>
        <taxon>Magnoliopsida</taxon>
        <taxon>eudicotyledons</taxon>
        <taxon>Gunneridae</taxon>
        <taxon>Pentapetalae</taxon>
        <taxon>rosids</taxon>
        <taxon>malvids</taxon>
        <taxon>Sapindales</taxon>
        <taxon>Rutaceae</taxon>
        <taxon>Aurantioideae</taxon>
        <taxon>Citrus</taxon>
    </lineage>
</organism>
<dbReference type="InterPro" id="IPR050796">
    <property type="entry name" value="SCF_F-box_component"/>
</dbReference>
<comment type="caution">
    <text evidence="2">The sequence shown here is derived from an EMBL/GenBank/DDBJ whole genome shotgun (WGS) entry which is preliminary data.</text>
</comment>
<dbReference type="Gene3D" id="1.20.1280.50">
    <property type="match status" value="1"/>
</dbReference>
<keyword evidence="3" id="KW-1185">Reference proteome</keyword>
<dbReference type="Pfam" id="PF08268">
    <property type="entry name" value="FBA_3"/>
    <property type="match status" value="2"/>
</dbReference>
<dbReference type="NCBIfam" id="TIGR01640">
    <property type="entry name" value="F_box_assoc_1"/>
    <property type="match status" value="2"/>
</dbReference>
<gene>
    <name evidence="2" type="ORF">WN944_027561</name>
</gene>
<feature type="domain" description="F-box" evidence="1">
    <location>
        <begin position="358"/>
        <end position="403"/>
    </location>
</feature>
<accession>A0AAP0LM48</accession>
<evidence type="ECO:0000313" key="2">
    <source>
        <dbReference type="EMBL" id="KAK9175554.1"/>
    </source>
</evidence>
<dbReference type="EMBL" id="JBCGBO010000025">
    <property type="protein sequence ID" value="KAK9175554.1"/>
    <property type="molecule type" value="Genomic_DNA"/>
</dbReference>
<name>A0AAP0LM48_9ROSI</name>
<dbReference type="InterPro" id="IPR001810">
    <property type="entry name" value="F-box_dom"/>
</dbReference>
<feature type="domain" description="F-box" evidence="1">
    <location>
        <begin position="1"/>
        <end position="42"/>
    </location>
</feature>
<dbReference type="InterPro" id="IPR017451">
    <property type="entry name" value="F-box-assoc_interact_dom"/>
</dbReference>
<proteinExistence type="predicted"/>
<dbReference type="PANTHER" id="PTHR31672:SF13">
    <property type="entry name" value="F-BOX PROTEIN CPR30-LIKE"/>
    <property type="match status" value="1"/>
</dbReference>
<dbReference type="InterPro" id="IPR013187">
    <property type="entry name" value="F-box-assoc_dom_typ3"/>
</dbReference>
<evidence type="ECO:0000313" key="3">
    <source>
        <dbReference type="Proteomes" id="UP001428341"/>
    </source>
</evidence>
<sequence>MSIPLDVITEILSLLPVKSLLRFRCVSKQLCASIDSPEFVKLHLSRSKETYSKSSLILELCSGFFSANLDSLDIAVQLLDHPLDGYPEKTVEVIGCCNGLLALKRYWRNEVYLLNPSTKKHRLLPDIVIDSESHNNNSNIDPFGFGYDASTDDYKLVRIIMSSKQVFVYSLKTNSWKRVQDFSYHDSFPISLQGGGALVGGALNWVKLKWDCHPLLITAFDLKNENCFVVPLPDDMTNEKSSFTYFSNLSVLGGCLSLTCVNRTNINDCYDVWVMKEYGIKESWTKLFSFSWSPKESNLKTIAYSKCGNKVLLRPAPAKNSHFCWYNLKEQTSHEFQIPGLPLHFWSKPTVCLESLVSPHEMLIPLDVITEILSLLPVKSLLRFRCVSKQICALIDSPEFIKLHLSRSKETYSKSSLILEFYSGFFSANMDSLDIAVQLLDHPLDSYPKNPIKVIGSCNGLLALQRHWRNEVYLLNPSTKKHQLLPNIVFDSESHYNIPVISQFGLGYDASTDDYKMVRIIMSTKQVFVYSLETNSWKRVQDFSHHSSSTIRLRGGGAFVGGALNWVEVKSDCRPLLITAFDLKHENFFAVPLPDEVTNEESPFTYFNNLSVLGGCLSVTCRNMRNKGYYDTWVMKEYGIKESWTKLFSFSPSPKEAYLKAIAYSECGNKVLLRLETPDVYHFCWYDLKEQTSHEFQIPGLPQHFWSEPTVCFESLVSPHGNIYQTEERG</sequence>